<dbReference type="InterPro" id="IPR037066">
    <property type="entry name" value="Plug_dom_sf"/>
</dbReference>
<dbReference type="OrthoDB" id="720889at2"/>
<dbReference type="InterPro" id="IPR013784">
    <property type="entry name" value="Carb-bd-like_fold"/>
</dbReference>
<dbReference type="AlphaFoldDB" id="A0A4Z0PQS0"/>
<proteinExistence type="predicted"/>
<evidence type="ECO:0000256" key="2">
    <source>
        <dbReference type="ARBA" id="ARBA00023136"/>
    </source>
</evidence>
<keyword evidence="3" id="KW-0998">Cell outer membrane</keyword>
<keyword evidence="7" id="KW-1185">Reference proteome</keyword>
<dbReference type="Gene3D" id="2.170.130.10">
    <property type="entry name" value="TonB-dependent receptor, plug domain"/>
    <property type="match status" value="1"/>
</dbReference>
<dbReference type="InterPro" id="IPR036942">
    <property type="entry name" value="Beta-barrel_TonB_sf"/>
</dbReference>
<dbReference type="PANTHER" id="PTHR40980">
    <property type="entry name" value="PLUG DOMAIN-CONTAINING PROTEIN"/>
    <property type="match status" value="1"/>
</dbReference>
<keyword evidence="4" id="KW-0732">Signal</keyword>
<dbReference type="PANTHER" id="PTHR40980:SF4">
    <property type="entry name" value="TONB-DEPENDENT RECEPTOR-LIKE BETA-BARREL DOMAIN-CONTAINING PROTEIN"/>
    <property type="match status" value="1"/>
</dbReference>
<dbReference type="GO" id="GO:0009279">
    <property type="term" value="C:cell outer membrane"/>
    <property type="evidence" value="ECO:0007669"/>
    <property type="project" value="UniProtKB-SubCell"/>
</dbReference>
<evidence type="ECO:0000313" key="6">
    <source>
        <dbReference type="EMBL" id="TGE20050.1"/>
    </source>
</evidence>
<keyword evidence="2" id="KW-0472">Membrane</keyword>
<dbReference type="SUPFAM" id="SSF49452">
    <property type="entry name" value="Starch-binding domain-like"/>
    <property type="match status" value="1"/>
</dbReference>
<evidence type="ECO:0000313" key="7">
    <source>
        <dbReference type="Proteomes" id="UP000297739"/>
    </source>
</evidence>
<evidence type="ECO:0000256" key="4">
    <source>
        <dbReference type="SAM" id="SignalP"/>
    </source>
</evidence>
<dbReference type="Gene3D" id="2.40.170.20">
    <property type="entry name" value="TonB-dependent receptor, beta-barrel domain"/>
    <property type="match status" value="1"/>
</dbReference>
<feature type="chain" id="PRO_5021398443" description="Outer membrane protein beta-barrel domain-containing protein" evidence="4">
    <location>
        <begin position="34"/>
        <end position="813"/>
    </location>
</feature>
<feature type="domain" description="Outer membrane protein beta-barrel" evidence="5">
    <location>
        <begin position="387"/>
        <end position="787"/>
    </location>
</feature>
<evidence type="ECO:0000256" key="3">
    <source>
        <dbReference type="ARBA" id="ARBA00023237"/>
    </source>
</evidence>
<evidence type="ECO:0000259" key="5">
    <source>
        <dbReference type="Pfam" id="PF14905"/>
    </source>
</evidence>
<dbReference type="Pfam" id="PF14905">
    <property type="entry name" value="OMP_b-brl_3"/>
    <property type="match status" value="1"/>
</dbReference>
<sequence length="813" mass="88787">MLHSCLPSTVAAAARRCALLVLAVLLTATAALAQATLTGQALDQPTREALSFATVVLKTTDAQAQVLQSGLADAQGRFALKAVQPGSYQLHILMLGYATHTQAVTVTGPAAVELGSIGLAPSTQHLQEVTVTGQRQLIQQKPDRVVMNVGESLLGAGNDAYSVLAMAPSVQLIEGKLSFRGKGNVLILLNGKRLPGANLETVLASIPGDQIDRIELISNPSAKYDADASGGVIEIYTKRSQTLGWTATLGGNLSQGQRTGSGLTGSLRLSTPKLDVTASGSFAGKGGFERGDYQRTLYLGSTPQASLTQQNDLSKTIRDNSLNTSTNYHLNPAATLGLDVDLSQSSLTGTGWTRAALTEATGLTRSRVDEDVLLSDAFSSSTLFYKRTLDSLGSALLVSGNYARFDSRQQQTFHQRVQGPCDSAETATSFQNYIPASYHIYTAATDYTKVWNAKTRLEAGFKYTDTRNESRQHTQRWQHGEWQAQAGNQFSQLGYQERIGAVYFSLNHSIGKLSLQAGLRAEHTRYQVLHGTDSSYFNLFPNLRADYQVSDAYSTSLAYAENIQRPAYESLIPFERLLDNYTSYKGNAALQPEYARSLSWNHLYNGYGLQVQHTATANPISSVYLNDAPNQRLVQTMQNVRQRHLTSATLTAPLAPAKGWSMSNSGSLYRQALRFPNPLDNAAQYHKRQTYFSLSSDNTLTLGQGWTARVYALYNSPSFSGLNDFDSYSYVSVGVKKAFWDKKASLKLDVSDLFYGLNFRVSSNVVPVVNDVITYNDSRRVRLSFTYNFGKTDLKSKRVETSGNAAERSRLGM</sequence>
<accession>A0A4Z0PQS0</accession>
<name>A0A4Z0PQS0_9BACT</name>
<comment type="subcellular location">
    <subcellularLocation>
        <location evidence="1">Cell outer membrane</location>
    </subcellularLocation>
</comment>
<feature type="signal peptide" evidence="4">
    <location>
        <begin position="1"/>
        <end position="33"/>
    </location>
</feature>
<reference evidence="6 7" key="1">
    <citation type="submission" date="2019-04" db="EMBL/GenBank/DDBJ databases">
        <authorList>
            <person name="Feng G."/>
            <person name="Zhang J."/>
            <person name="Zhu H."/>
        </authorList>
    </citation>
    <scope>NUCLEOTIDE SEQUENCE [LARGE SCALE GENOMIC DNA]</scope>
    <source>
        <strain evidence="6 7">JCM 17223</strain>
    </source>
</reference>
<dbReference type="Pfam" id="PF13715">
    <property type="entry name" value="CarbopepD_reg_2"/>
    <property type="match status" value="1"/>
</dbReference>
<dbReference type="Gene3D" id="2.60.40.1120">
    <property type="entry name" value="Carboxypeptidase-like, regulatory domain"/>
    <property type="match status" value="1"/>
</dbReference>
<dbReference type="RefSeq" id="WP_135495721.1">
    <property type="nucleotide sequence ID" value="NZ_SRLD01000001.1"/>
</dbReference>
<gene>
    <name evidence="6" type="ORF">E5J99_00335</name>
</gene>
<comment type="caution">
    <text evidence="6">The sequence shown here is derived from an EMBL/GenBank/DDBJ whole genome shotgun (WGS) entry which is preliminary data.</text>
</comment>
<evidence type="ECO:0000256" key="1">
    <source>
        <dbReference type="ARBA" id="ARBA00004442"/>
    </source>
</evidence>
<organism evidence="6 7">
    <name type="scientific">Hymenobacter elongatus</name>
    <dbReference type="NCBI Taxonomy" id="877208"/>
    <lineage>
        <taxon>Bacteria</taxon>
        <taxon>Pseudomonadati</taxon>
        <taxon>Bacteroidota</taxon>
        <taxon>Cytophagia</taxon>
        <taxon>Cytophagales</taxon>
        <taxon>Hymenobacteraceae</taxon>
        <taxon>Hymenobacter</taxon>
    </lineage>
</organism>
<dbReference type="Proteomes" id="UP000297739">
    <property type="component" value="Unassembled WGS sequence"/>
</dbReference>
<dbReference type="GO" id="GO:0030246">
    <property type="term" value="F:carbohydrate binding"/>
    <property type="evidence" value="ECO:0007669"/>
    <property type="project" value="InterPro"/>
</dbReference>
<dbReference type="InterPro" id="IPR041700">
    <property type="entry name" value="OMP_b-brl_3"/>
</dbReference>
<dbReference type="EMBL" id="SRLD01000001">
    <property type="protein sequence ID" value="TGE20050.1"/>
    <property type="molecule type" value="Genomic_DNA"/>
</dbReference>
<protein>
    <recommendedName>
        <fullName evidence="5">Outer membrane protein beta-barrel domain-containing protein</fullName>
    </recommendedName>
</protein>
<dbReference type="SUPFAM" id="SSF56935">
    <property type="entry name" value="Porins"/>
    <property type="match status" value="1"/>
</dbReference>